<feature type="transmembrane region" description="Helical" evidence="1">
    <location>
        <begin position="345"/>
        <end position="370"/>
    </location>
</feature>
<feature type="transmembrane region" description="Helical" evidence="1">
    <location>
        <begin position="252"/>
        <end position="275"/>
    </location>
</feature>
<gene>
    <name evidence="2" type="ORF">DFO77_14117</name>
</gene>
<evidence type="ECO:0000313" key="3">
    <source>
        <dbReference type="Proteomes" id="UP000252733"/>
    </source>
</evidence>
<dbReference type="EMBL" id="QPIZ01000041">
    <property type="protein sequence ID" value="RCW26098.1"/>
    <property type="molecule type" value="Genomic_DNA"/>
</dbReference>
<dbReference type="Pfam" id="PF07907">
    <property type="entry name" value="YibE_F"/>
    <property type="match status" value="1"/>
</dbReference>
<comment type="caution">
    <text evidence="2">The sequence shown here is derived from an EMBL/GenBank/DDBJ whole genome shotgun (WGS) entry which is preliminary data.</text>
</comment>
<keyword evidence="1" id="KW-0472">Membrane</keyword>
<evidence type="ECO:0000313" key="2">
    <source>
        <dbReference type="EMBL" id="RCW26098.1"/>
    </source>
</evidence>
<keyword evidence="3" id="KW-1185">Reference proteome</keyword>
<protein>
    <submittedName>
        <fullName evidence="2">Putative membrane protein</fullName>
    </submittedName>
</protein>
<keyword evidence="1" id="KW-0812">Transmembrane</keyword>
<dbReference type="PANTHER" id="PTHR41771:SF1">
    <property type="entry name" value="MEMBRANE PROTEIN"/>
    <property type="match status" value="1"/>
</dbReference>
<organism evidence="2 3">
    <name type="scientific">Marinilabilia salmonicolor</name>
    <dbReference type="NCBI Taxonomy" id="989"/>
    <lineage>
        <taxon>Bacteria</taxon>
        <taxon>Pseudomonadati</taxon>
        <taxon>Bacteroidota</taxon>
        <taxon>Bacteroidia</taxon>
        <taxon>Marinilabiliales</taxon>
        <taxon>Marinilabiliaceae</taxon>
        <taxon>Marinilabilia</taxon>
    </lineage>
</organism>
<name>A0A2T0WZ96_9BACT</name>
<dbReference type="Proteomes" id="UP000252733">
    <property type="component" value="Unassembled WGS sequence"/>
</dbReference>
<proteinExistence type="predicted"/>
<dbReference type="OrthoDB" id="5753718at2"/>
<dbReference type="InterPro" id="IPR012507">
    <property type="entry name" value="YibE_F"/>
</dbReference>
<feature type="transmembrane region" description="Helical" evidence="1">
    <location>
        <begin position="150"/>
        <end position="170"/>
    </location>
</feature>
<reference evidence="2 3" key="1">
    <citation type="submission" date="2018-07" db="EMBL/GenBank/DDBJ databases">
        <title>Freshwater and sediment microbial communities from various areas in North America, analyzing microbe dynamics in response to fracking.</title>
        <authorList>
            <person name="Lamendella R."/>
        </authorList>
    </citation>
    <scope>NUCLEOTIDE SEQUENCE [LARGE SCALE GENOMIC DNA]</scope>
    <source>
        <strain evidence="2 3">160A</strain>
    </source>
</reference>
<keyword evidence="1" id="KW-1133">Transmembrane helix</keyword>
<accession>A0A2T0WZ96</accession>
<feature type="transmembrane region" description="Helical" evidence="1">
    <location>
        <begin position="176"/>
        <end position="194"/>
    </location>
</feature>
<feature type="transmembrane region" description="Helical" evidence="1">
    <location>
        <begin position="7"/>
        <end position="28"/>
    </location>
</feature>
<dbReference type="PANTHER" id="PTHR41771">
    <property type="entry name" value="MEMBRANE PROTEIN-RELATED"/>
    <property type="match status" value="1"/>
</dbReference>
<feature type="transmembrane region" description="Helical" evidence="1">
    <location>
        <begin position="296"/>
        <end position="325"/>
    </location>
</feature>
<feature type="transmembrane region" description="Helical" evidence="1">
    <location>
        <begin position="201"/>
        <end position="223"/>
    </location>
</feature>
<sequence>MRNRRINLFFVIIISVLTLILIFLPTGFENPSILESTFREKAIVLKVDNADLQTHAVVTTGSQKLLMQIQSGSFKGDTVSGYNILMGQKKIDKVFEKGDEVFVVLKINKSGDQIISARADDYYRIHIELILFGLFALFLIAFAGLTGFKALLSFVFTALAIWKVLIPLFLKGYSPVPVALVILFITTGVIILLISGFSRKGLVAVCGSLAGIALTSFLALLFGDWFRVPGTIMDFSETLLYSGFTQLKLTDIFLSGIFISAAGAVMDVAMDIAAAQNELIEKKPGMGVRELMLSGFNIAYPVIGTMTTTLLFAYSGGFIFIFMAFMAKGTPIDTIFNTNYIAGEVLNTLVGSFGLVLVAPATAIIGGYVYTRKP</sequence>
<dbReference type="AlphaFoldDB" id="A0A2T0WZ96"/>
<dbReference type="RefSeq" id="WP_106154566.1">
    <property type="nucleotide sequence ID" value="NZ_PVTS01000022.1"/>
</dbReference>
<feature type="transmembrane region" description="Helical" evidence="1">
    <location>
        <begin position="125"/>
        <end position="143"/>
    </location>
</feature>
<evidence type="ECO:0000256" key="1">
    <source>
        <dbReference type="SAM" id="Phobius"/>
    </source>
</evidence>